<dbReference type="AlphaFoldDB" id="A0A2A2H9H9"/>
<accession>A0A2A2H9H9</accession>
<dbReference type="EMBL" id="LMVM01000001">
    <property type="protein sequence ID" value="PAV06111.1"/>
    <property type="molecule type" value="Genomic_DNA"/>
</dbReference>
<dbReference type="OrthoDB" id="372588at2157"/>
<name>A0A2A2H9H9_METBR</name>
<gene>
    <name evidence="1" type="ORF">ASJ80_14865</name>
</gene>
<dbReference type="Proteomes" id="UP000217784">
    <property type="component" value="Unassembled WGS sequence"/>
</dbReference>
<evidence type="ECO:0000313" key="2">
    <source>
        <dbReference type="Proteomes" id="UP000217784"/>
    </source>
</evidence>
<organism evidence="1 2">
    <name type="scientific">Methanobacterium bryantii</name>
    <dbReference type="NCBI Taxonomy" id="2161"/>
    <lineage>
        <taxon>Archaea</taxon>
        <taxon>Methanobacteriati</taxon>
        <taxon>Methanobacteriota</taxon>
        <taxon>Methanomada group</taxon>
        <taxon>Methanobacteria</taxon>
        <taxon>Methanobacteriales</taxon>
        <taxon>Methanobacteriaceae</taxon>
        <taxon>Methanobacterium</taxon>
    </lineage>
</organism>
<protein>
    <recommendedName>
        <fullName evidence="3">Restriction endonuclease type IV Mrr domain-containing protein</fullName>
    </recommendedName>
</protein>
<keyword evidence="2" id="KW-1185">Reference proteome</keyword>
<evidence type="ECO:0000313" key="1">
    <source>
        <dbReference type="EMBL" id="PAV06111.1"/>
    </source>
</evidence>
<comment type="caution">
    <text evidence="1">The sequence shown here is derived from an EMBL/GenBank/DDBJ whole genome shotgun (WGS) entry which is preliminary data.</text>
</comment>
<evidence type="ECO:0008006" key="3">
    <source>
        <dbReference type="Google" id="ProtNLM"/>
    </source>
</evidence>
<dbReference type="RefSeq" id="WP_069583556.1">
    <property type="nucleotide sequence ID" value="NZ_LMVM01000001.1"/>
</dbReference>
<reference evidence="1 2" key="1">
    <citation type="journal article" date="2017" name="BMC Genomics">
        <title>Genomic analysis of methanogenic archaea reveals a shift towards energy conservation.</title>
        <authorList>
            <person name="Gilmore S.P."/>
            <person name="Henske J.K."/>
            <person name="Sexton J.A."/>
            <person name="Solomon K.V."/>
            <person name="Seppala S."/>
            <person name="Yoo J.I."/>
            <person name="Huyett L.M."/>
            <person name="Pressman A."/>
            <person name="Cogan J.Z."/>
            <person name="Kivenson V."/>
            <person name="Peng X."/>
            <person name="Tan Y."/>
            <person name="Valentine D.L."/>
            <person name="O'Malley M.A."/>
        </authorList>
    </citation>
    <scope>NUCLEOTIDE SEQUENCE [LARGE SCALE GENOMIC DNA]</scope>
    <source>
        <strain evidence="1 2">M.o.H.</strain>
    </source>
</reference>
<proteinExistence type="predicted"/>
<sequence length="144" mass="16643">MRGINMCMRSSSIKKGELPRNITKSLVDTLQKEGYLVKQNFEYPNKISSNFDVKYPSYTLDIFAVKRNDIMVIKYENCSDVLSNKHKKLWKALSSKPGVNFHILVPSYCSEKAQLKSRMLNVPVKILCLNDWKDSFESSLRNSK</sequence>